<reference evidence="2 3" key="1">
    <citation type="journal article" date="2011" name="Int. J. Syst. Evol. Microbiol.">
        <title>Zhongshania antarctica gen. nov., sp. nov. and Zhongshania guokunii sp. nov., gammaproteobacteria respectively isolated from coastal attached (fast) ice and surface seawater of the Antarctic.</title>
        <authorList>
            <person name="Li H.J."/>
            <person name="Zhang X.Y."/>
            <person name="Chen C.X."/>
            <person name="Zhang Y.J."/>
            <person name="Gao Z.M."/>
            <person name="Yu Y."/>
            <person name="Chen X.L."/>
            <person name="Chen B."/>
            <person name="Zhang Y.Z."/>
        </authorList>
    </citation>
    <scope>NUCLEOTIDE SEQUENCE [LARGE SCALE GENOMIC DNA]</scope>
    <source>
        <strain evidence="2 3">R06B22</strain>
    </source>
</reference>
<proteinExistence type="predicted"/>
<protein>
    <submittedName>
        <fullName evidence="2">Metal-dependent hydrolase</fullName>
    </submittedName>
</protein>
<accession>A0ABV3TZM4</accession>
<keyword evidence="1" id="KW-0472">Membrane</keyword>
<keyword evidence="1" id="KW-0812">Transmembrane</keyword>
<keyword evidence="3" id="KW-1185">Reference proteome</keyword>
<keyword evidence="2" id="KW-0378">Hydrolase</keyword>
<dbReference type="PIRSF" id="PIRSF007580">
    <property type="entry name" value="UCP07580"/>
    <property type="match status" value="1"/>
</dbReference>
<feature type="transmembrane region" description="Helical" evidence="1">
    <location>
        <begin position="195"/>
        <end position="220"/>
    </location>
</feature>
<comment type="caution">
    <text evidence="2">The sequence shown here is derived from an EMBL/GenBank/DDBJ whole genome shotgun (WGS) entry which is preliminary data.</text>
</comment>
<evidence type="ECO:0000256" key="1">
    <source>
        <dbReference type="SAM" id="Phobius"/>
    </source>
</evidence>
<organism evidence="2 3">
    <name type="scientific">Zhongshania arctica</name>
    <dbReference type="NCBI Taxonomy" id="3238302"/>
    <lineage>
        <taxon>Bacteria</taxon>
        <taxon>Pseudomonadati</taxon>
        <taxon>Pseudomonadota</taxon>
        <taxon>Gammaproteobacteria</taxon>
        <taxon>Cellvibrionales</taxon>
        <taxon>Spongiibacteraceae</taxon>
        <taxon>Zhongshania</taxon>
    </lineage>
</organism>
<evidence type="ECO:0000313" key="2">
    <source>
        <dbReference type="EMBL" id="MEX1667073.1"/>
    </source>
</evidence>
<name>A0ABV3TZM4_9GAMM</name>
<dbReference type="Pfam" id="PF10118">
    <property type="entry name" value="Metal_hydrol"/>
    <property type="match status" value="1"/>
</dbReference>
<dbReference type="PANTHER" id="PTHR39456:SF1">
    <property type="entry name" value="METAL-DEPENDENT HYDROLASE"/>
    <property type="match status" value="1"/>
</dbReference>
<dbReference type="PANTHER" id="PTHR39456">
    <property type="entry name" value="METAL-DEPENDENT HYDROLASE"/>
    <property type="match status" value="1"/>
</dbReference>
<dbReference type="EMBL" id="JBFRYB010000002">
    <property type="protein sequence ID" value="MEX1667073.1"/>
    <property type="molecule type" value="Genomic_DNA"/>
</dbReference>
<keyword evidence="1" id="KW-1133">Transmembrane helix</keyword>
<sequence length="314" mass="35907">MAGLSQKISREVEIIPRDVSFEVATKQVPRYWFNDDPWSTHWMNALFSVVPVGERFICHTFADQLKKIKDPSIHKATLGLIRQERLHAREHAVMNETLSGFGVPLEDAEAILGKVLDVFKKYMSDETKLGFAAISEHFTASLSEVMFDNLELWDETELEIAAMMYWHFVEETEHKSVAFDVLMDRRSDDSDLGTYALRMATAGLSMGLFLPLIHGIWLYFVWKDGQLTNVRSAFKSFKSLMFGAAVVPKMFLTKTLPYIKPSFHPWDIDNRAHVAAWKTVYEETGDPLLAFTALREWHAKHGSYKPTIKQAATV</sequence>
<evidence type="ECO:0000313" key="3">
    <source>
        <dbReference type="Proteomes" id="UP001557484"/>
    </source>
</evidence>
<dbReference type="InterPro" id="IPR016516">
    <property type="entry name" value="UCP07580"/>
</dbReference>
<dbReference type="RefSeq" id="WP_368377187.1">
    <property type="nucleotide sequence ID" value="NZ_JBFRYB010000002.1"/>
</dbReference>
<gene>
    <name evidence="2" type="ORF">AB4875_16370</name>
</gene>
<dbReference type="Proteomes" id="UP001557484">
    <property type="component" value="Unassembled WGS sequence"/>
</dbReference>
<dbReference type="GO" id="GO:0016787">
    <property type="term" value="F:hydrolase activity"/>
    <property type="evidence" value="ECO:0007669"/>
    <property type="project" value="UniProtKB-KW"/>
</dbReference>